<reference evidence="1" key="1">
    <citation type="submission" date="2019-11" db="EMBL/GenBank/DDBJ databases">
        <title>Lipid analysis of CO2-rich subsurface aquifers suggests an autotrophy-based deep biosphere with lysolipids enriched in CPR bacteria.</title>
        <authorList>
            <person name="Probst A.J."/>
            <person name="Elling F.J."/>
            <person name="Castelle C.J."/>
            <person name="Zhu Q."/>
            <person name="Elvert M."/>
            <person name="Birarda G."/>
            <person name="Holman H.-Y."/>
            <person name="Lane K.R."/>
            <person name="Ladd B."/>
            <person name="Ryan M.C."/>
            <person name="Woyke T."/>
            <person name="Hinrichs K.-U."/>
            <person name="Banfield J.F."/>
        </authorList>
    </citation>
    <scope>NUCLEOTIDE SEQUENCE</scope>
    <source>
        <strain evidence="1">CG_2015-01_33_1645</strain>
        <strain evidence="2">CG_2015-04_33_537</strain>
    </source>
</reference>
<protein>
    <submittedName>
        <fullName evidence="1">DUF1016 domain-containing protein</fullName>
    </submittedName>
</protein>
<name>A0A8J7YUT0_9ARCH</name>
<dbReference type="Proteomes" id="UP000768163">
    <property type="component" value="Unassembled WGS sequence"/>
</dbReference>
<evidence type="ECO:0000313" key="1">
    <source>
        <dbReference type="EMBL" id="NCN65032.1"/>
    </source>
</evidence>
<gene>
    <name evidence="2" type="ORF">GW779_05080</name>
    <name evidence="1" type="ORF">GW910_03010</name>
</gene>
<sequence length="75" mass="8476">MDKGENPPVGIILCTEKGKELIELIFLPRDNIKVAEYLTKLPSKELFAEKLHKAILTAKVKLKEDKDVKINNNST</sequence>
<dbReference type="AlphaFoldDB" id="A0A8J7YUT0"/>
<accession>A0A8J7YUT0</accession>
<proteinExistence type="predicted"/>
<comment type="caution">
    <text evidence="1">The sequence shown here is derived from an EMBL/GenBank/DDBJ whole genome shotgun (WGS) entry which is preliminary data.</text>
</comment>
<dbReference type="EMBL" id="JAACVF010000075">
    <property type="protein sequence ID" value="NCN65032.1"/>
    <property type="molecule type" value="Genomic_DNA"/>
</dbReference>
<evidence type="ECO:0000313" key="2">
    <source>
        <dbReference type="EMBL" id="NCS91762.1"/>
    </source>
</evidence>
<dbReference type="Proteomes" id="UP000738826">
    <property type="component" value="Unassembled WGS sequence"/>
</dbReference>
<organism evidence="1 3">
    <name type="scientific">Candidatus Altarchaeum hamiconexum</name>
    <dbReference type="NCBI Taxonomy" id="1803513"/>
    <lineage>
        <taxon>Archaea</taxon>
        <taxon>Candidatus Altarchaeota</taxon>
        <taxon>Candidatus Altiarchaeia</taxon>
        <taxon>Candidatus Altarchaeales</taxon>
        <taxon>Candidatus Altarchaeaceae</taxon>
        <taxon>Candidatus Altarchaeum</taxon>
    </lineage>
</organism>
<dbReference type="EMBL" id="JAACQH010000107">
    <property type="protein sequence ID" value="NCS91762.1"/>
    <property type="molecule type" value="Genomic_DNA"/>
</dbReference>
<evidence type="ECO:0000313" key="3">
    <source>
        <dbReference type="Proteomes" id="UP000768163"/>
    </source>
</evidence>